<accession>A0A7Y0MY63</accession>
<comment type="caution">
    <text evidence="5">The sequence shown here is derived from an EMBL/GenBank/DDBJ whole genome shotgun (WGS) entry which is preliminary data.</text>
</comment>
<gene>
    <name evidence="5" type="ORF">HKB35_18235</name>
</gene>
<reference evidence="5 6" key="1">
    <citation type="submission" date="2020-04" db="EMBL/GenBank/DDBJ databases">
        <title>Whole-genome sequencing of Vibrio spp. from China reveals different genetic environments of blaCTX-M-14 among diverse lineages.</title>
        <authorList>
            <person name="Zheng Z."/>
            <person name="Ye L."/>
            <person name="Chen S."/>
        </authorList>
    </citation>
    <scope>NUCLEOTIDE SEQUENCE [LARGE SCALE GENOMIC DNA]</scope>
    <source>
        <strain evidence="5 6">Vb1636</strain>
    </source>
</reference>
<dbReference type="InterPro" id="IPR011856">
    <property type="entry name" value="tRNA_endonuc-like_dom_sf"/>
</dbReference>
<dbReference type="GO" id="GO:0004518">
    <property type="term" value="F:nuclease activity"/>
    <property type="evidence" value="ECO:0007669"/>
    <property type="project" value="UniProtKB-KW"/>
</dbReference>
<dbReference type="RefSeq" id="WP_169628925.1">
    <property type="nucleotide sequence ID" value="NZ_JABCMA010000025.1"/>
</dbReference>
<keyword evidence="3" id="KW-0378">Hydrolase</keyword>
<evidence type="ECO:0000256" key="3">
    <source>
        <dbReference type="ARBA" id="ARBA00022801"/>
    </source>
</evidence>
<dbReference type="GO" id="GO:0016788">
    <property type="term" value="F:hydrolase activity, acting on ester bonds"/>
    <property type="evidence" value="ECO:0007669"/>
    <property type="project" value="InterPro"/>
</dbReference>
<proteinExistence type="predicted"/>
<evidence type="ECO:0000259" key="4">
    <source>
        <dbReference type="SMART" id="SM00990"/>
    </source>
</evidence>
<evidence type="ECO:0000313" key="5">
    <source>
        <dbReference type="EMBL" id="NMR75557.1"/>
    </source>
</evidence>
<dbReference type="GO" id="GO:0003676">
    <property type="term" value="F:nucleic acid binding"/>
    <property type="evidence" value="ECO:0007669"/>
    <property type="project" value="InterPro"/>
</dbReference>
<dbReference type="Pfam" id="PF08774">
    <property type="entry name" value="VRR_NUC"/>
    <property type="match status" value="1"/>
</dbReference>
<dbReference type="InterPro" id="IPR014883">
    <property type="entry name" value="VRR_NUC"/>
</dbReference>
<protein>
    <submittedName>
        <fullName evidence="5">VRR-NUC domain-containing protein</fullName>
    </submittedName>
</protein>
<dbReference type="AlphaFoldDB" id="A0A7Y0MY63"/>
<dbReference type="SMART" id="SM00990">
    <property type="entry name" value="VRR_NUC"/>
    <property type="match status" value="1"/>
</dbReference>
<organism evidence="5 6">
    <name type="scientific">Vibrio alginolyticus</name>
    <dbReference type="NCBI Taxonomy" id="663"/>
    <lineage>
        <taxon>Bacteria</taxon>
        <taxon>Pseudomonadati</taxon>
        <taxon>Pseudomonadota</taxon>
        <taxon>Gammaproteobacteria</taxon>
        <taxon>Vibrionales</taxon>
        <taxon>Vibrionaceae</taxon>
        <taxon>Vibrio</taxon>
    </lineage>
</organism>
<dbReference type="Proteomes" id="UP000565155">
    <property type="component" value="Unassembled WGS sequence"/>
</dbReference>
<evidence type="ECO:0000313" key="6">
    <source>
        <dbReference type="Proteomes" id="UP000565155"/>
    </source>
</evidence>
<evidence type="ECO:0000256" key="1">
    <source>
        <dbReference type="ARBA" id="ARBA00001946"/>
    </source>
</evidence>
<dbReference type="Gene3D" id="3.40.1350.10">
    <property type="match status" value="1"/>
</dbReference>
<name>A0A7Y0MY63_VIBAL</name>
<comment type="cofactor">
    <cofactor evidence="1">
        <name>Mg(2+)</name>
        <dbReference type="ChEBI" id="CHEBI:18420"/>
    </cofactor>
</comment>
<keyword evidence="2" id="KW-0540">Nuclease</keyword>
<feature type="domain" description="VRR-NUC" evidence="4">
    <location>
        <begin position="130"/>
        <end position="219"/>
    </location>
</feature>
<sequence>MAKAPRFDHSFLANQVAKRKKWKSKGVKAGHGGDFNIDAALNEINRSVNHIINPVSINVPNTALVDKSELPAWLIRILEKDNDVARAATQKKVELDSPHKTRLAQGIKRPKEFNDTKLAEHWLQVRLFYTLETQYKDIYPLVFSIPNGGYRTPKAASMMSYEGQKKGVPDIFFPIPRGGYHGFFLEVKTEKGRPSKEQQEKIKMFQNLGYYVVVAKGFDECICQINSYLQLPTFDNKTRLAA</sequence>
<dbReference type="EMBL" id="JABCMA010000025">
    <property type="protein sequence ID" value="NMR75557.1"/>
    <property type="molecule type" value="Genomic_DNA"/>
</dbReference>
<evidence type="ECO:0000256" key="2">
    <source>
        <dbReference type="ARBA" id="ARBA00022722"/>
    </source>
</evidence>